<evidence type="ECO:0000313" key="2">
    <source>
        <dbReference type="Proteomes" id="UP000270296"/>
    </source>
</evidence>
<accession>A0A183IFG1</accession>
<gene>
    <name evidence="1" type="ORF">SBAD_LOCUS2355</name>
</gene>
<evidence type="ECO:0000313" key="1">
    <source>
        <dbReference type="EMBL" id="VDO97359.1"/>
    </source>
</evidence>
<reference evidence="3" key="1">
    <citation type="submission" date="2016-06" db="UniProtKB">
        <authorList>
            <consortium name="WormBaseParasite"/>
        </authorList>
    </citation>
    <scope>IDENTIFICATION</scope>
</reference>
<evidence type="ECO:0000313" key="3">
    <source>
        <dbReference type="WBParaSite" id="SBAD_0000246801-mRNA-1"/>
    </source>
</evidence>
<dbReference type="Proteomes" id="UP000270296">
    <property type="component" value="Unassembled WGS sequence"/>
</dbReference>
<proteinExistence type="predicted"/>
<protein>
    <submittedName>
        <fullName evidence="3">Transposase</fullName>
    </submittedName>
</protein>
<reference evidence="1 2" key="2">
    <citation type="submission" date="2018-11" db="EMBL/GenBank/DDBJ databases">
        <authorList>
            <consortium name="Pathogen Informatics"/>
        </authorList>
    </citation>
    <scope>NUCLEOTIDE SEQUENCE [LARGE SCALE GENOMIC DNA]</scope>
</reference>
<keyword evidence="2" id="KW-1185">Reference proteome</keyword>
<dbReference type="EMBL" id="UZAM01007187">
    <property type="protein sequence ID" value="VDO97359.1"/>
    <property type="molecule type" value="Genomic_DNA"/>
</dbReference>
<dbReference type="WBParaSite" id="SBAD_0000246801-mRNA-1">
    <property type="protein sequence ID" value="SBAD_0000246801-mRNA-1"/>
    <property type="gene ID" value="SBAD_0000246801"/>
</dbReference>
<organism evidence="3">
    <name type="scientific">Soboliphyme baturini</name>
    <dbReference type="NCBI Taxonomy" id="241478"/>
    <lineage>
        <taxon>Eukaryota</taxon>
        <taxon>Metazoa</taxon>
        <taxon>Ecdysozoa</taxon>
        <taxon>Nematoda</taxon>
        <taxon>Enoplea</taxon>
        <taxon>Dorylaimia</taxon>
        <taxon>Dioctophymatida</taxon>
        <taxon>Dioctophymatoidea</taxon>
        <taxon>Soboliphymatidae</taxon>
        <taxon>Soboliphyme</taxon>
    </lineage>
</organism>
<sequence>MGPNRLQNRKQRCAVHRRSSNVVRRLFVRRRLLLLVASTSVKRWAFGRRQAGLTTDHANPSRVTNVSVEDRRCCHVTLRTNDDDHLRWSRIEREYHRHWHREGGGVPTGCWLSSPRQCLVVIAAAIGVTGGSVSGAVTPVG</sequence>
<dbReference type="AlphaFoldDB" id="A0A183IFG1"/>
<name>A0A183IFG1_9BILA</name>